<keyword evidence="1 3" id="KW-0597">Phosphoprotein</keyword>
<dbReference type="Proteomes" id="UP001429354">
    <property type="component" value="Unassembled WGS sequence"/>
</dbReference>
<feature type="domain" description="Response regulatory" evidence="4">
    <location>
        <begin position="28"/>
        <end position="137"/>
    </location>
</feature>
<evidence type="ECO:0000259" key="4">
    <source>
        <dbReference type="PROSITE" id="PS50110"/>
    </source>
</evidence>
<dbReference type="InterPro" id="IPR011006">
    <property type="entry name" value="CheY-like_superfamily"/>
</dbReference>
<dbReference type="InterPro" id="IPR001789">
    <property type="entry name" value="Sig_transdc_resp-reg_receiver"/>
</dbReference>
<dbReference type="EMBL" id="QOVG01000006">
    <property type="protein sequence ID" value="NDK39340.1"/>
    <property type="molecule type" value="Genomic_DNA"/>
</dbReference>
<dbReference type="Pfam" id="PF00072">
    <property type="entry name" value="Response_reg"/>
    <property type="match status" value="1"/>
</dbReference>
<evidence type="ECO:0000313" key="6">
    <source>
        <dbReference type="Proteomes" id="UP001429354"/>
    </source>
</evidence>
<evidence type="ECO:0000313" key="5">
    <source>
        <dbReference type="EMBL" id="NDK39340.1"/>
    </source>
</evidence>
<dbReference type="PROSITE" id="PS50110">
    <property type="entry name" value="RESPONSE_REGULATORY"/>
    <property type="match status" value="1"/>
</dbReference>
<protein>
    <submittedName>
        <fullName evidence="5">Response regulator</fullName>
    </submittedName>
</protein>
<evidence type="ECO:0000256" key="1">
    <source>
        <dbReference type="ARBA" id="ARBA00022553"/>
    </source>
</evidence>
<dbReference type="SMART" id="SM00448">
    <property type="entry name" value="REC"/>
    <property type="match status" value="1"/>
</dbReference>
<feature type="modified residue" description="4-aspartylphosphate" evidence="3">
    <location>
        <position position="78"/>
    </location>
</feature>
<dbReference type="InterPro" id="IPR050595">
    <property type="entry name" value="Bact_response_regulator"/>
</dbReference>
<accession>A0ABX0AFS0</accession>
<name>A0ABX0AFS0_9GAMM</name>
<organism evidence="5 6">
    <name type="scientific">Pseudoxanthomonas gei</name>
    <dbReference type="NCBI Taxonomy" id="1383030"/>
    <lineage>
        <taxon>Bacteria</taxon>
        <taxon>Pseudomonadati</taxon>
        <taxon>Pseudomonadota</taxon>
        <taxon>Gammaproteobacteria</taxon>
        <taxon>Lysobacterales</taxon>
        <taxon>Lysobacteraceae</taxon>
        <taxon>Pseudoxanthomonas</taxon>
    </lineage>
</organism>
<dbReference type="PANTHER" id="PTHR44591:SF14">
    <property type="entry name" value="PROTEIN PILG"/>
    <property type="match status" value="1"/>
</dbReference>
<keyword evidence="6" id="KW-1185">Reference proteome</keyword>
<dbReference type="PANTHER" id="PTHR44591">
    <property type="entry name" value="STRESS RESPONSE REGULATOR PROTEIN 1"/>
    <property type="match status" value="1"/>
</dbReference>
<evidence type="ECO:0000256" key="3">
    <source>
        <dbReference type="PROSITE-ProRule" id="PRU00169"/>
    </source>
</evidence>
<dbReference type="Gene3D" id="3.40.50.2300">
    <property type="match status" value="1"/>
</dbReference>
<evidence type="ECO:0000256" key="2">
    <source>
        <dbReference type="ARBA" id="ARBA00023012"/>
    </source>
</evidence>
<keyword evidence="2" id="KW-0902">Two-component regulatory system</keyword>
<proteinExistence type="predicted"/>
<sequence length="141" mass="15241">MIDHEEQPVRTVQSNTRETLPHVATGKRVLLVEDEALITTLVVDVLEDRGMVVIGPAATLRDALALAGSEQIDAAILDVNLGAETSFPVARLLRERGIPFFYTTAFANRTHPDIGDAAFLPKPYGIRQLLETLDGVLAAAP</sequence>
<dbReference type="SUPFAM" id="SSF52172">
    <property type="entry name" value="CheY-like"/>
    <property type="match status" value="1"/>
</dbReference>
<comment type="caution">
    <text evidence="5">The sequence shown here is derived from an EMBL/GenBank/DDBJ whole genome shotgun (WGS) entry which is preliminary data.</text>
</comment>
<gene>
    <name evidence="5" type="ORF">DT603_10850</name>
</gene>
<reference evidence="5 6" key="1">
    <citation type="submission" date="2018-07" db="EMBL/GenBank/DDBJ databases">
        <title>Whole genome Sequencing of Pseudoxanthomonas gei KCTC 32298 (T).</title>
        <authorList>
            <person name="Kumar S."/>
            <person name="Bansal K."/>
            <person name="Kaur A."/>
            <person name="Patil P."/>
            <person name="Sharma S."/>
            <person name="Patil P.B."/>
        </authorList>
    </citation>
    <scope>NUCLEOTIDE SEQUENCE [LARGE SCALE GENOMIC DNA]</scope>
    <source>
        <strain evidence="5 6">KCTC 32298</strain>
    </source>
</reference>